<dbReference type="GO" id="GO:0070006">
    <property type="term" value="F:metalloaminopeptidase activity"/>
    <property type="evidence" value="ECO:0007669"/>
    <property type="project" value="InterPro"/>
</dbReference>
<evidence type="ECO:0000313" key="10">
    <source>
        <dbReference type="EMBL" id="ATX70759.1"/>
    </source>
</evidence>
<dbReference type="GO" id="GO:0030145">
    <property type="term" value="F:manganese ion binding"/>
    <property type="evidence" value="ECO:0007669"/>
    <property type="project" value="InterPro"/>
</dbReference>
<dbReference type="PANTHER" id="PTHR11963:SF23">
    <property type="entry name" value="CYTOSOL AMINOPEPTIDASE"/>
    <property type="match status" value="1"/>
</dbReference>
<dbReference type="RefSeq" id="WP_100254321.1">
    <property type="nucleotide sequence ID" value="NZ_CP024870.1"/>
</dbReference>
<gene>
    <name evidence="10" type="primary">pepA</name>
    <name evidence="10" type="ORF">SCLAR_v1c04350</name>
</gene>
<evidence type="ECO:0000256" key="6">
    <source>
        <dbReference type="ARBA" id="ARBA00049972"/>
    </source>
</evidence>
<dbReference type="Gene3D" id="3.40.630.10">
    <property type="entry name" value="Zn peptidases"/>
    <property type="match status" value="1"/>
</dbReference>
<evidence type="ECO:0000313" key="11">
    <source>
        <dbReference type="Proteomes" id="UP000231179"/>
    </source>
</evidence>
<evidence type="ECO:0000256" key="7">
    <source>
        <dbReference type="ARBA" id="ARBA00050021"/>
    </source>
</evidence>
<proteinExistence type="inferred from homology"/>
<dbReference type="GO" id="GO:0005737">
    <property type="term" value="C:cytoplasm"/>
    <property type="evidence" value="ECO:0007669"/>
    <property type="project" value="InterPro"/>
</dbReference>
<dbReference type="PRINTS" id="PR00481">
    <property type="entry name" value="LAMNOPPTDASE"/>
</dbReference>
<comment type="similarity">
    <text evidence="1">Belongs to the peptidase M17 family.</text>
</comment>
<dbReference type="Pfam" id="PF00883">
    <property type="entry name" value="Peptidase_M17"/>
    <property type="match status" value="1"/>
</dbReference>
<keyword evidence="2 10" id="KW-0031">Aminopeptidase</keyword>
<dbReference type="InterPro" id="IPR000819">
    <property type="entry name" value="Peptidase_M17_C"/>
</dbReference>
<sequence length="444" mass="48749">MNISFEKDFDLKIPVLKSSKSTLLINPSFSNLEITLHLNTKYKANVAEVFEECKEIKLPTLEKIQIDLQDFDSVLKQELLVQILFNNYGTRYSKKTSANPKTQVIFVGGISAELQNFLALYQAVYQAKYLGDLDSLDDGTPTQFCQNFLKQLPKKHKNLLVKVWDAQQIQQLGLNLISAVGGSGKNPPVVLEVCFKNNPLENNFLVLVGKGVTFDSGGYALKNSTGIRTMRLDKSGAASLCGVLQYLVEQDVKVNVAAVLVLAENLIGQQALLPSQVITAYNQKTVQVDNPDAEGRLLLGEGISYLQDQYPCQTVISVATLTGAICTTLGKYMTGLFATDQKWAHNLKTACDAVGEEVWILPIHRQNYKQIRTATLADLTNAPESATHGASSLGAAFVAEFIQPQTSLLHFDIGGTGVEANRATGVLVRGIINFIKNYQLEGKW</sequence>
<evidence type="ECO:0000256" key="1">
    <source>
        <dbReference type="ARBA" id="ARBA00009528"/>
    </source>
</evidence>
<dbReference type="EMBL" id="CP024870">
    <property type="protein sequence ID" value="ATX70759.1"/>
    <property type="molecule type" value="Genomic_DNA"/>
</dbReference>
<evidence type="ECO:0000259" key="9">
    <source>
        <dbReference type="Pfam" id="PF00883"/>
    </source>
</evidence>
<comment type="function">
    <text evidence="6">Presumably involved in the processing and regular turnover of intracellular proteins. Catalyzes the removal of unsubstituted N-terminal amino acids from various peptides.</text>
</comment>
<dbReference type="Proteomes" id="UP000231179">
    <property type="component" value="Chromosome"/>
</dbReference>
<protein>
    <recommendedName>
        <fullName evidence="7">Probable cytosol aminopeptidase</fullName>
    </recommendedName>
    <alternativeName>
        <fullName evidence="8">Leucine aminopeptidase</fullName>
    </alternativeName>
    <alternativeName>
        <fullName evidence="5">Leucyl aminopeptidase</fullName>
    </alternativeName>
</protein>
<name>A0A2K8KK11_9MOLU</name>
<evidence type="ECO:0000256" key="2">
    <source>
        <dbReference type="ARBA" id="ARBA00022438"/>
    </source>
</evidence>
<evidence type="ECO:0000256" key="8">
    <source>
        <dbReference type="ARBA" id="ARBA00050061"/>
    </source>
</evidence>
<dbReference type="AlphaFoldDB" id="A0A2K8KK11"/>
<feature type="domain" description="Cytosol aminopeptidase" evidence="9">
    <location>
        <begin position="138"/>
        <end position="430"/>
    </location>
</feature>
<keyword evidence="11" id="KW-1185">Reference proteome</keyword>
<keyword evidence="3" id="KW-0645">Protease</keyword>
<evidence type="ECO:0000256" key="4">
    <source>
        <dbReference type="ARBA" id="ARBA00022801"/>
    </source>
</evidence>
<dbReference type="GO" id="GO:0006508">
    <property type="term" value="P:proteolysis"/>
    <property type="evidence" value="ECO:0007669"/>
    <property type="project" value="UniProtKB-KW"/>
</dbReference>
<dbReference type="PANTHER" id="PTHR11963">
    <property type="entry name" value="LEUCINE AMINOPEPTIDASE-RELATED"/>
    <property type="match status" value="1"/>
</dbReference>
<evidence type="ECO:0000256" key="5">
    <source>
        <dbReference type="ARBA" id="ARBA00033172"/>
    </source>
</evidence>
<reference evidence="10 11" key="1">
    <citation type="submission" date="2017-11" db="EMBL/GenBank/DDBJ databases">
        <title>Complete genome sequence of Spiroplasma clarkii CN-5 (DSM 19994).</title>
        <authorList>
            <person name="Tsai Y.-M."/>
            <person name="Chang A."/>
            <person name="Lo W.-S."/>
            <person name="Kuo C.-H."/>
        </authorList>
    </citation>
    <scope>NUCLEOTIDE SEQUENCE [LARGE SCALE GENOMIC DNA]</scope>
    <source>
        <strain evidence="10 11">CN-5</strain>
    </source>
</reference>
<keyword evidence="4" id="KW-0378">Hydrolase</keyword>
<evidence type="ECO:0000256" key="3">
    <source>
        <dbReference type="ARBA" id="ARBA00022670"/>
    </source>
</evidence>
<dbReference type="SUPFAM" id="SSF53187">
    <property type="entry name" value="Zn-dependent exopeptidases"/>
    <property type="match status" value="1"/>
</dbReference>
<accession>A0A2K8KK11</accession>
<organism evidence="10 11">
    <name type="scientific">Spiroplasma clarkii</name>
    <dbReference type="NCBI Taxonomy" id="2139"/>
    <lineage>
        <taxon>Bacteria</taxon>
        <taxon>Bacillati</taxon>
        <taxon>Mycoplasmatota</taxon>
        <taxon>Mollicutes</taxon>
        <taxon>Entomoplasmatales</taxon>
        <taxon>Spiroplasmataceae</taxon>
        <taxon>Spiroplasma</taxon>
    </lineage>
</organism>
<dbReference type="InterPro" id="IPR011356">
    <property type="entry name" value="Leucine_aapep/pepB"/>
</dbReference>